<evidence type="ECO:0000259" key="2">
    <source>
        <dbReference type="PROSITE" id="PS51898"/>
    </source>
</evidence>
<dbReference type="EMBL" id="CP109491">
    <property type="protein sequence ID" value="WUX37950.1"/>
    <property type="molecule type" value="Genomic_DNA"/>
</dbReference>
<dbReference type="Proteomes" id="UP001431926">
    <property type="component" value="Chromosome"/>
</dbReference>
<organism evidence="3 4">
    <name type="scientific">Streptomyces anulatus</name>
    <name type="common">Streptomyces chrysomallus</name>
    <dbReference type="NCBI Taxonomy" id="1892"/>
    <lineage>
        <taxon>Bacteria</taxon>
        <taxon>Bacillati</taxon>
        <taxon>Actinomycetota</taxon>
        <taxon>Actinomycetes</taxon>
        <taxon>Kitasatosporales</taxon>
        <taxon>Streptomycetaceae</taxon>
        <taxon>Streptomyces</taxon>
    </lineage>
</organism>
<name>A0ABZ1ZHL4_STRAQ</name>
<accession>A0ABZ1ZHL4</accession>
<sequence>MTPYMSFKMFSLAPLTPLARLEMRYALQCRDERGQKLPPRAVKTVVRLLAGLPSIAFGGPALPDPASVKGARESSFLAELQWTLTSAIDDMQGIDPTRKLIWDMRSVSQLIPSLSVADGSPMFNHGCVDFTEVRQVWLRELIMHWARTGSPGRKDLRENLKAAIIASRSLSLRPGGGADPVALQYSDVTAVVEGYQSALQKDGTPYGAKTQRHYLRLFFTLLDFGRREGILEALSPRFARHSHHKIKGVEENEDEIGRSLPDIIIRQLDQQMHTAGETFSYGRWYPREAVKALIRTAYIIMRDTGRRTGEIAGLPLNCLEFDEGKYKLIWHNTKARRLRRRLPVYSETVDAIKAWKEVRADLDLPGRSSQALFPALGESHDHMLPGYLSEAIREWVDLIPVLNSDELDEEGRPLPFDRERIFPYAFRHTFCQRHADAGVPQHVLQELMDHDDPKTTGAYYKVSYKMKREAMDVVRQHTTDRFGNAAPISSAVEYDMGAVAVQFGNCNEPSNVKAGGRACPIRYQCSGCPSFHPDPSHLPAIEDHVRALKTNLELAQAMGVADYTITGLEGEIGDYRGVIEKMKAKLERMTDTERAEIEEASRVLRRLRAGAEAPQQVALGMPRFGRPRSEA</sequence>
<dbReference type="RefSeq" id="WP_329356516.1">
    <property type="nucleotide sequence ID" value="NZ_CP109490.1"/>
</dbReference>
<feature type="domain" description="Tyr recombinase" evidence="2">
    <location>
        <begin position="263"/>
        <end position="472"/>
    </location>
</feature>
<protein>
    <submittedName>
        <fullName evidence="3">Site-specific integrase</fullName>
    </submittedName>
</protein>
<proteinExistence type="predicted"/>
<evidence type="ECO:0000256" key="1">
    <source>
        <dbReference type="ARBA" id="ARBA00023172"/>
    </source>
</evidence>
<evidence type="ECO:0000313" key="3">
    <source>
        <dbReference type="EMBL" id="WUX37950.1"/>
    </source>
</evidence>
<dbReference type="SUPFAM" id="SSF56349">
    <property type="entry name" value="DNA breaking-rejoining enzymes"/>
    <property type="match status" value="1"/>
</dbReference>
<dbReference type="InterPro" id="IPR013762">
    <property type="entry name" value="Integrase-like_cat_sf"/>
</dbReference>
<keyword evidence="1" id="KW-0233">DNA recombination</keyword>
<keyword evidence="4" id="KW-1185">Reference proteome</keyword>
<gene>
    <name evidence="3" type="ORF">OG367_17710</name>
</gene>
<dbReference type="Gene3D" id="1.10.443.10">
    <property type="entry name" value="Intergrase catalytic core"/>
    <property type="match status" value="1"/>
</dbReference>
<evidence type="ECO:0000313" key="4">
    <source>
        <dbReference type="Proteomes" id="UP001431926"/>
    </source>
</evidence>
<dbReference type="CDD" id="cd00397">
    <property type="entry name" value="DNA_BRE_C"/>
    <property type="match status" value="1"/>
</dbReference>
<dbReference type="Pfam" id="PF00589">
    <property type="entry name" value="Phage_integrase"/>
    <property type="match status" value="1"/>
</dbReference>
<dbReference type="InterPro" id="IPR002104">
    <property type="entry name" value="Integrase_catalytic"/>
</dbReference>
<dbReference type="InterPro" id="IPR011010">
    <property type="entry name" value="DNA_brk_join_enz"/>
</dbReference>
<reference evidence="3" key="1">
    <citation type="submission" date="2022-10" db="EMBL/GenBank/DDBJ databases">
        <title>The complete genomes of actinobacterial strains from the NBC collection.</title>
        <authorList>
            <person name="Joergensen T.S."/>
            <person name="Alvarez Arevalo M."/>
            <person name="Sterndorff E.B."/>
            <person name="Faurdal D."/>
            <person name="Vuksanovic O."/>
            <person name="Mourched A.-S."/>
            <person name="Charusanti P."/>
            <person name="Shaw S."/>
            <person name="Blin K."/>
            <person name="Weber T."/>
        </authorList>
    </citation>
    <scope>NUCLEOTIDE SEQUENCE</scope>
    <source>
        <strain evidence="3">NBC_01436</strain>
    </source>
</reference>
<dbReference type="PROSITE" id="PS51898">
    <property type="entry name" value="TYR_RECOMBINASE"/>
    <property type="match status" value="1"/>
</dbReference>